<dbReference type="Proteomes" id="UP001153737">
    <property type="component" value="Chromosome 14"/>
</dbReference>
<dbReference type="SUPFAM" id="SSF48371">
    <property type="entry name" value="ARM repeat"/>
    <property type="match status" value="1"/>
</dbReference>
<accession>A0A9P0DPI7</accession>
<gene>
    <name evidence="1" type="ORF">PHAECO_LOCUS4052</name>
</gene>
<evidence type="ECO:0000313" key="1">
    <source>
        <dbReference type="EMBL" id="CAH1153473.1"/>
    </source>
</evidence>
<dbReference type="AlphaFoldDB" id="A0A9P0DPI7"/>
<dbReference type="InterPro" id="IPR016024">
    <property type="entry name" value="ARM-type_fold"/>
</dbReference>
<name>A0A9P0DPI7_PHACE</name>
<sequence length="1095" mass="128177">MDFIATLYSNYEKLRNKEIVNILWKEILKEERSEEYVDQLIEYSFHYPVDCDAYLEELNTKFDELNKEELRTIDGHLRAYMITFLYFCTNRYNKRVPAQTTMLASGLYIKLISLPDIGKIFYEKNMFKIQLFVCVTAAKEQSTQDSSKIYLIKLIKEYCLKETLDSFLLSGVANTITGVMMISCRGVIFNDMSNVPHLQTYCINTMKEIIMHEEDGVRLTAIIESLFRCLRNNVMEVVPNKAAAFSVVRVFIRDVLQTDLDEDKFQYLLDAFCQIWCRDDFDAYDEAVVIMNMFKVQYYKELVRRIVLYSQSRNHKKYLINIMNLLLAMVQNLPQLPLEKVEVLFSCAVRNVVLHFMDPDKNIANRAIEVITSMCSIKNNPMLTIIFNEIQATGKFINISMEALLLSFGEIVDEKWGASPRNQNLLVVMANFLAHSQNVNKELVQTTLFAICKDCTPHSLKPSLPILHELFCIMAMKDEVEVATAILRIMFRSAMHQDATSKHFAEHIFNSMLSPSVICNTTYPQKYYSNIFLTSEFDYETLFTKCNRDISDIQIRNLIQDLDYNEPGGAVLLCCLLDYNKYEEIPVLLSYLVDNFDEISSRQTMGPLCMAFEKILTNTTLHEQVVPQLDVLQSLIMDGMFTQTFQVPSIKPAFDLLQKIRTMLRIDMENQLFDQLLVVTSERAFRRLHRRENGDNSVFMYLNELCLLLRKPPTKPIVKLLEGYMDNPDRIQELTLFMPDIYVQLLTLFTTLAMMNKRKVPQALNYLRAVFNDEMQIMKILAFKLFYSLCQELTHEFDEVIRFAFKEIVVADPCLVRICIITLEELIHDDYIKLCSENFFRFIYAIGCDDLGIFMKEVLMKRFVFSNLNDIAKYYIQSIVYIHMYSKLSNYPISPQFDSELVKMKMKLNNPKDIPSFLFNILPIRKKFYILSEISSIFDDMMNGQCKVEDNFFSMLKDLILSFKCIATGNFESTTDRHYYTNICKQIENQILAHDPANSKESLYSEYDMEIRRCTLTLLKLFFFENAQFADNIQITLFDVFMHWIEFVMPEIVNYIHVERGKDFGSYFSQLVKYYKRHKTKFVSPESSNFLSEFS</sequence>
<keyword evidence="2" id="KW-1185">Reference proteome</keyword>
<protein>
    <submittedName>
        <fullName evidence="1">Uncharacterized protein</fullName>
    </submittedName>
</protein>
<dbReference type="OrthoDB" id="6752233at2759"/>
<evidence type="ECO:0000313" key="2">
    <source>
        <dbReference type="Proteomes" id="UP001153737"/>
    </source>
</evidence>
<dbReference type="EMBL" id="OU896720">
    <property type="protein sequence ID" value="CAH1153473.1"/>
    <property type="molecule type" value="Genomic_DNA"/>
</dbReference>
<organism evidence="1 2">
    <name type="scientific">Phaedon cochleariae</name>
    <name type="common">Mustard beetle</name>
    <dbReference type="NCBI Taxonomy" id="80249"/>
    <lineage>
        <taxon>Eukaryota</taxon>
        <taxon>Metazoa</taxon>
        <taxon>Ecdysozoa</taxon>
        <taxon>Arthropoda</taxon>
        <taxon>Hexapoda</taxon>
        <taxon>Insecta</taxon>
        <taxon>Pterygota</taxon>
        <taxon>Neoptera</taxon>
        <taxon>Endopterygota</taxon>
        <taxon>Coleoptera</taxon>
        <taxon>Polyphaga</taxon>
        <taxon>Cucujiformia</taxon>
        <taxon>Chrysomeloidea</taxon>
        <taxon>Chrysomelidae</taxon>
        <taxon>Chrysomelinae</taxon>
        <taxon>Chrysomelini</taxon>
        <taxon>Phaedon</taxon>
    </lineage>
</organism>
<reference evidence="1" key="2">
    <citation type="submission" date="2022-10" db="EMBL/GenBank/DDBJ databases">
        <authorList>
            <consortium name="ENA_rothamsted_submissions"/>
            <consortium name="culmorum"/>
            <person name="King R."/>
        </authorList>
    </citation>
    <scope>NUCLEOTIDE SEQUENCE</scope>
</reference>
<proteinExistence type="predicted"/>
<reference evidence="1" key="1">
    <citation type="submission" date="2022-01" db="EMBL/GenBank/DDBJ databases">
        <authorList>
            <person name="King R."/>
        </authorList>
    </citation>
    <scope>NUCLEOTIDE SEQUENCE</scope>
</reference>